<name>A0ACC1SM67_9HYPO</name>
<reference evidence="1" key="1">
    <citation type="submission" date="2022-08" db="EMBL/GenBank/DDBJ databases">
        <title>Genome Sequence of Fusarium decemcellulare.</title>
        <authorList>
            <person name="Buettner E."/>
        </authorList>
    </citation>
    <scope>NUCLEOTIDE SEQUENCE</scope>
    <source>
        <strain evidence="1">Babe19</strain>
    </source>
</reference>
<comment type="caution">
    <text evidence="1">The sequence shown here is derived from an EMBL/GenBank/DDBJ whole genome shotgun (WGS) entry which is preliminary data.</text>
</comment>
<sequence length="415" mass="46120">MAHALIFGASGISGWSLLNQAGTYPSPTTFQRITGTTNRPFTLKQAQIPADDRIQLVPGVDLSKSVDEVAELLKEKVPDINTVSHVFFTAYIQEKDFETLKATNTRLLDVAVRAIEKVSPSLRSVILQTGGKGYGLEFPNEVGIQPPLAEDTPRIPEPWASKIFYYTQYDLLKSLSQGKRWTFSEIRPDGIVGFAPGSNAMNMAQGIGIYLSLYRAVKGAGSTVPFPGYEHGYHSTHSDTFQDILSKMEIYAALNPEKCGDGGVFNVADGKTVTWAEVWPKLCEHFGLVGGGPDAESTPMLEFVKQHKHVWLELAQQHGLNEKLVDEQGWGHVHFMMVQFDFDRQYDLTRSRAVGFSEEVNTAESSYILSWRRQAIAAHIGRYASPETACSKQNSRVNYTRRGTYCSWASLYGYG</sequence>
<accession>A0ACC1SM67</accession>
<keyword evidence="2" id="KW-1185">Reference proteome</keyword>
<evidence type="ECO:0000313" key="2">
    <source>
        <dbReference type="Proteomes" id="UP001148629"/>
    </source>
</evidence>
<gene>
    <name evidence="1" type="ORF">NM208_g4094</name>
</gene>
<dbReference type="Proteomes" id="UP001148629">
    <property type="component" value="Unassembled WGS sequence"/>
</dbReference>
<evidence type="ECO:0000313" key="1">
    <source>
        <dbReference type="EMBL" id="KAJ3542434.1"/>
    </source>
</evidence>
<protein>
    <submittedName>
        <fullName evidence="1">Uncharacterized protein</fullName>
    </submittedName>
</protein>
<organism evidence="1 2">
    <name type="scientific">Fusarium decemcellulare</name>
    <dbReference type="NCBI Taxonomy" id="57161"/>
    <lineage>
        <taxon>Eukaryota</taxon>
        <taxon>Fungi</taxon>
        <taxon>Dikarya</taxon>
        <taxon>Ascomycota</taxon>
        <taxon>Pezizomycotina</taxon>
        <taxon>Sordariomycetes</taxon>
        <taxon>Hypocreomycetidae</taxon>
        <taxon>Hypocreales</taxon>
        <taxon>Nectriaceae</taxon>
        <taxon>Fusarium</taxon>
        <taxon>Fusarium decemcellulare species complex</taxon>
    </lineage>
</organism>
<dbReference type="EMBL" id="JANRMS010000294">
    <property type="protein sequence ID" value="KAJ3542434.1"/>
    <property type="molecule type" value="Genomic_DNA"/>
</dbReference>
<proteinExistence type="predicted"/>